<proteinExistence type="predicted"/>
<dbReference type="PROSITE" id="PS51379">
    <property type="entry name" value="4FE4S_FER_2"/>
    <property type="match status" value="1"/>
</dbReference>
<evidence type="ECO:0000256" key="2">
    <source>
        <dbReference type="ARBA" id="ARBA00022485"/>
    </source>
</evidence>
<organism evidence="8 9">
    <name type="scientific">Pelotomaculum propionicicum</name>
    <dbReference type="NCBI Taxonomy" id="258475"/>
    <lineage>
        <taxon>Bacteria</taxon>
        <taxon>Bacillati</taxon>
        <taxon>Bacillota</taxon>
        <taxon>Clostridia</taxon>
        <taxon>Eubacteriales</taxon>
        <taxon>Desulfotomaculaceae</taxon>
        <taxon>Pelotomaculum</taxon>
    </lineage>
</organism>
<dbReference type="GO" id="GO:0051539">
    <property type="term" value="F:4 iron, 4 sulfur cluster binding"/>
    <property type="evidence" value="ECO:0007669"/>
    <property type="project" value="UniProtKB-KW"/>
</dbReference>
<keyword evidence="1" id="KW-0813">Transport</keyword>
<dbReference type="Pfam" id="PF02754">
    <property type="entry name" value="CCG"/>
    <property type="match status" value="1"/>
</dbReference>
<accession>A0A4Y7RJ19</accession>
<dbReference type="GO" id="GO:0046872">
    <property type="term" value="F:metal ion binding"/>
    <property type="evidence" value="ECO:0007669"/>
    <property type="project" value="UniProtKB-KW"/>
</dbReference>
<evidence type="ECO:0000256" key="4">
    <source>
        <dbReference type="ARBA" id="ARBA00022982"/>
    </source>
</evidence>
<evidence type="ECO:0000313" key="8">
    <source>
        <dbReference type="EMBL" id="TEB08801.1"/>
    </source>
</evidence>
<evidence type="ECO:0000256" key="3">
    <source>
        <dbReference type="ARBA" id="ARBA00022723"/>
    </source>
</evidence>
<feature type="domain" description="4Fe-4S ferredoxin-type" evidence="7">
    <location>
        <begin position="21"/>
        <end position="50"/>
    </location>
</feature>
<dbReference type="EMBL" id="QFFZ01000076">
    <property type="protein sequence ID" value="TEB08801.1"/>
    <property type="molecule type" value="Genomic_DNA"/>
</dbReference>
<dbReference type="PANTHER" id="PTHR43551:SF1">
    <property type="entry name" value="HETERODISULFIDE REDUCTASE"/>
    <property type="match status" value="1"/>
</dbReference>
<keyword evidence="6" id="KW-0411">Iron-sulfur</keyword>
<dbReference type="GO" id="GO:0016491">
    <property type="term" value="F:oxidoreductase activity"/>
    <property type="evidence" value="ECO:0007669"/>
    <property type="project" value="UniProtKB-ARBA"/>
</dbReference>
<dbReference type="PANTHER" id="PTHR43551">
    <property type="entry name" value="FUMARATE REDUCTASE IRON-SULFUR SUBUNIT"/>
    <property type="match status" value="1"/>
</dbReference>
<dbReference type="InterPro" id="IPR017900">
    <property type="entry name" value="4Fe4S_Fe_S_CS"/>
</dbReference>
<dbReference type="Pfam" id="PF13534">
    <property type="entry name" value="Fer4_17"/>
    <property type="match status" value="1"/>
</dbReference>
<protein>
    <submittedName>
        <fullName evidence="8">Anaerobic glycerol-3-phosphate dehydrogenase subunit C</fullName>
    </submittedName>
</protein>
<dbReference type="PROSITE" id="PS00198">
    <property type="entry name" value="4FE4S_FER_1"/>
    <property type="match status" value="1"/>
</dbReference>
<keyword evidence="4" id="KW-0249">Electron transport</keyword>
<dbReference type="InterPro" id="IPR009051">
    <property type="entry name" value="Helical_ferredxn"/>
</dbReference>
<keyword evidence="3" id="KW-0479">Metal-binding</keyword>
<evidence type="ECO:0000256" key="1">
    <source>
        <dbReference type="ARBA" id="ARBA00022448"/>
    </source>
</evidence>
<dbReference type="Gene3D" id="1.10.1060.10">
    <property type="entry name" value="Alpha-helical ferredoxin"/>
    <property type="match status" value="1"/>
</dbReference>
<reference evidence="8 9" key="1">
    <citation type="journal article" date="2018" name="Environ. Microbiol.">
        <title>Novel energy conservation strategies and behaviour of Pelotomaculum schinkii driving syntrophic propionate catabolism.</title>
        <authorList>
            <person name="Hidalgo-Ahumada C.A.P."/>
            <person name="Nobu M.K."/>
            <person name="Narihiro T."/>
            <person name="Tamaki H."/>
            <person name="Liu W.T."/>
            <person name="Kamagata Y."/>
            <person name="Stams A.J.M."/>
            <person name="Imachi H."/>
            <person name="Sousa D.Z."/>
        </authorList>
    </citation>
    <scope>NUCLEOTIDE SEQUENCE [LARGE SCALE GENOMIC DNA]</scope>
    <source>
        <strain evidence="8 9">MGP</strain>
    </source>
</reference>
<comment type="caution">
    <text evidence="8">The sequence shown here is derived from an EMBL/GenBank/DDBJ whole genome shotgun (WGS) entry which is preliminary data.</text>
</comment>
<dbReference type="Proteomes" id="UP000297597">
    <property type="component" value="Unassembled WGS sequence"/>
</dbReference>
<name>A0A4Y7RJ19_9FIRM</name>
<evidence type="ECO:0000256" key="5">
    <source>
        <dbReference type="ARBA" id="ARBA00023004"/>
    </source>
</evidence>
<evidence type="ECO:0000313" key="9">
    <source>
        <dbReference type="Proteomes" id="UP000297597"/>
    </source>
</evidence>
<dbReference type="AlphaFoldDB" id="A0A4Y7RJ19"/>
<keyword evidence="5" id="KW-0408">Iron</keyword>
<evidence type="ECO:0000259" key="7">
    <source>
        <dbReference type="PROSITE" id="PS51379"/>
    </source>
</evidence>
<gene>
    <name evidence="8" type="primary">glpC_2</name>
    <name evidence="8" type="ORF">Pmgp_03625</name>
</gene>
<dbReference type="InterPro" id="IPR017896">
    <property type="entry name" value="4Fe4S_Fe-S-bd"/>
</dbReference>
<keyword evidence="9" id="KW-1185">Reference proteome</keyword>
<evidence type="ECO:0000256" key="6">
    <source>
        <dbReference type="ARBA" id="ARBA00023014"/>
    </source>
</evidence>
<sequence length="408" mass="46613">MTEAILAANLNPGFRAEVQGLIGNFDFGNCLACGMCTAGCPYSDLIPGHDPRKFLRKLILGMREEALNDPYVWLCNMCERCTVECPMQVNIANIVRAVRGNFYDRSVIPGFLQKVVQEQLDTGNQMSVSQEDYIETLEWIEEELQEELEDPNYKIPLDKEDTDFMFAFNAREIKYYPADLQAILKVFYAAGFNYTISSKKWDATNLALFTGIDEDFYNIQRPLFEEVVRLRAKELIVTECGHAFRSCRLAYRKFWQGKTFPIRHILQLLNEALNDGRLQVKSKVTEPVTYHDPCNAVRKEGVFEEGRNVLKSFCADFRDMNPNKKFNYCCGGGGGLIAMPEFTDIRVRIKGQRKADQVRATGAKVVAVPCHNCMDQFNDITKKFELGTKNKHVCTIIQDHVVLPEKKD</sequence>
<dbReference type="InterPro" id="IPR004017">
    <property type="entry name" value="Cys_rich_dom"/>
</dbReference>
<keyword evidence="2" id="KW-0004">4Fe-4S</keyword>
<dbReference type="OrthoDB" id="9786127at2"/>
<dbReference type="SUPFAM" id="SSF46548">
    <property type="entry name" value="alpha-helical ferredoxin"/>
    <property type="match status" value="1"/>
</dbReference>
<dbReference type="RefSeq" id="WP_134215945.1">
    <property type="nucleotide sequence ID" value="NZ_QFFZ01000076.1"/>
</dbReference>